<sequence>MRMSPGTLTTPCFRLLLTLLLGAAGFSAFAQTPEAAAAPTAAASDAAPAAARTRPLAKPVAPTALSTPPATWAALTPKQQALLAPLERDWAGISDAQRSKWLSATPTLATMSGEEIKRVHDRIRDWTAMSPADRLNARIGFQVARQLTAEQRQARWEAYQALPAEERQALADKALARRQAQTAARPAKPLAAQPKSNIVPAAPKLVPAVPVAASLVQAKPGATTVLMTRRQSPPGHHTAGETKVVADPALVDPKTLLPLSLKAPAASAPRP</sequence>
<protein>
    <submittedName>
        <fullName evidence="1">DUF3106 domain-containing protein</fullName>
    </submittedName>
</protein>
<proteinExistence type="predicted"/>
<dbReference type="EMBL" id="JAPPUY010000004">
    <property type="protein sequence ID" value="MCY4746582.1"/>
    <property type="molecule type" value="Genomic_DNA"/>
</dbReference>
<evidence type="ECO:0000313" key="2">
    <source>
        <dbReference type="Proteomes" id="UP001076464"/>
    </source>
</evidence>
<dbReference type="Proteomes" id="UP001076464">
    <property type="component" value="Unassembled WGS sequence"/>
</dbReference>
<accession>A0ACC6CDX9</accession>
<name>A0ACC6CDX9_9BURK</name>
<organism evidence="1 2">
    <name type="scientific">Roseateles hydrophilus</name>
    <dbReference type="NCBI Taxonomy" id="2975054"/>
    <lineage>
        <taxon>Bacteria</taxon>
        <taxon>Pseudomonadati</taxon>
        <taxon>Pseudomonadota</taxon>
        <taxon>Betaproteobacteria</taxon>
        <taxon>Burkholderiales</taxon>
        <taxon>Sphaerotilaceae</taxon>
        <taxon>Roseateles</taxon>
    </lineage>
</organism>
<gene>
    <name evidence="1" type="ORF">NYO99_16520</name>
</gene>
<reference evidence="1" key="1">
    <citation type="submission" date="2022-08" db="EMBL/GenBank/DDBJ databases">
        <title>Genome sequencing of Pelomonas sp. UHG3.</title>
        <authorList>
            <person name="So Y."/>
        </authorList>
    </citation>
    <scope>NUCLEOTIDE SEQUENCE</scope>
    <source>
        <strain evidence="1">UHG3</strain>
    </source>
</reference>
<keyword evidence="2" id="KW-1185">Reference proteome</keyword>
<evidence type="ECO:0000313" key="1">
    <source>
        <dbReference type="EMBL" id="MCY4746582.1"/>
    </source>
</evidence>
<comment type="caution">
    <text evidence="1">The sequence shown here is derived from an EMBL/GenBank/DDBJ whole genome shotgun (WGS) entry which is preliminary data.</text>
</comment>